<evidence type="ECO:0000313" key="2">
    <source>
        <dbReference type="Proteomes" id="UP000199347"/>
    </source>
</evidence>
<accession>A0A1G5MGM7</accession>
<evidence type="ECO:0008006" key="3">
    <source>
        <dbReference type="Google" id="ProtNLM"/>
    </source>
</evidence>
<name>A0A1G5MGM7_AFIMA</name>
<dbReference type="OrthoDB" id="6064795at2"/>
<reference evidence="1 2" key="1">
    <citation type="submission" date="2016-10" db="EMBL/GenBank/DDBJ databases">
        <authorList>
            <person name="de Groot N.N."/>
        </authorList>
    </citation>
    <scope>NUCLEOTIDE SEQUENCE [LARGE SCALE GENOMIC DNA]</scope>
    <source>
        <strain evidence="1 2">DSM 2698</strain>
    </source>
</reference>
<evidence type="ECO:0000313" key="1">
    <source>
        <dbReference type="EMBL" id="SCZ23791.1"/>
    </source>
</evidence>
<dbReference type="GO" id="GO:0003677">
    <property type="term" value="F:DNA binding"/>
    <property type="evidence" value="ECO:0007669"/>
    <property type="project" value="InterPro"/>
</dbReference>
<dbReference type="STRING" id="1120955.SAMN03080610_00604"/>
<protein>
    <recommendedName>
        <fullName evidence="3">Transcriptional regulator</fullName>
    </recommendedName>
</protein>
<organism evidence="1 2">
    <name type="scientific">Afifella marina DSM 2698</name>
    <dbReference type="NCBI Taxonomy" id="1120955"/>
    <lineage>
        <taxon>Bacteria</taxon>
        <taxon>Pseudomonadati</taxon>
        <taxon>Pseudomonadota</taxon>
        <taxon>Alphaproteobacteria</taxon>
        <taxon>Hyphomicrobiales</taxon>
        <taxon>Afifellaceae</taxon>
        <taxon>Afifella</taxon>
    </lineage>
</organism>
<dbReference type="InterPro" id="IPR010982">
    <property type="entry name" value="Lambda_DNA-bd_dom_sf"/>
</dbReference>
<dbReference type="RefSeq" id="WP_092809381.1">
    <property type="nucleotide sequence ID" value="NZ_FMVW01000001.1"/>
</dbReference>
<dbReference type="Gene3D" id="1.10.260.40">
    <property type="entry name" value="lambda repressor-like DNA-binding domains"/>
    <property type="match status" value="1"/>
</dbReference>
<dbReference type="EMBL" id="FMVW01000001">
    <property type="protein sequence ID" value="SCZ23791.1"/>
    <property type="molecule type" value="Genomic_DNA"/>
</dbReference>
<dbReference type="AlphaFoldDB" id="A0A1G5MGM7"/>
<gene>
    <name evidence="1" type="ORF">SAMN03080610_00604</name>
</gene>
<dbReference type="Proteomes" id="UP000199347">
    <property type="component" value="Unassembled WGS sequence"/>
</dbReference>
<sequence length="134" mass="14655">MNRGPVSGNQKADFVARARIAWGEPPDWVVTLAEEATRTTGAAAARRINYSPATLSQVISNTYRGDLGRVQEMVEGALMASTVDCPVLGEIGRDRCLDEQARPFAATSTHRAQLYHWCAGRCPHSKQHKGDCDE</sequence>
<proteinExistence type="predicted"/>
<keyword evidence="2" id="KW-1185">Reference proteome</keyword>